<reference evidence="2 3" key="1">
    <citation type="submission" date="2016-10" db="EMBL/GenBank/DDBJ databases">
        <title>Draft genome sequence of Coniochaeta ligniaria NRRL30616, a lignocellulolytic fungus for bioabatement of inhibitors in plant biomass hydrolysates.</title>
        <authorList>
            <consortium name="DOE Joint Genome Institute"/>
            <person name="Jimenez D.J."/>
            <person name="Hector R.E."/>
            <person name="Riley R."/>
            <person name="Sun H."/>
            <person name="Grigoriev I.V."/>
            <person name="Van Elsas J.D."/>
            <person name="Nichols N.N."/>
        </authorList>
    </citation>
    <scope>NUCLEOTIDE SEQUENCE [LARGE SCALE GENOMIC DNA]</scope>
    <source>
        <strain evidence="2 3">NRRL 30616</strain>
    </source>
</reference>
<gene>
    <name evidence="2" type="ORF">CONLIGDRAFT_676214</name>
</gene>
<dbReference type="OrthoDB" id="15356at2759"/>
<feature type="transmembrane region" description="Helical" evidence="1">
    <location>
        <begin position="13"/>
        <end position="31"/>
    </location>
</feature>
<dbReference type="InParanoid" id="A0A1J7K4Y8"/>
<keyword evidence="1" id="KW-0812">Transmembrane</keyword>
<organism evidence="2 3">
    <name type="scientific">Coniochaeta ligniaria NRRL 30616</name>
    <dbReference type="NCBI Taxonomy" id="1408157"/>
    <lineage>
        <taxon>Eukaryota</taxon>
        <taxon>Fungi</taxon>
        <taxon>Dikarya</taxon>
        <taxon>Ascomycota</taxon>
        <taxon>Pezizomycotina</taxon>
        <taxon>Sordariomycetes</taxon>
        <taxon>Sordariomycetidae</taxon>
        <taxon>Coniochaetales</taxon>
        <taxon>Coniochaetaceae</taxon>
        <taxon>Coniochaeta</taxon>
    </lineage>
</organism>
<evidence type="ECO:0000313" key="3">
    <source>
        <dbReference type="Proteomes" id="UP000182658"/>
    </source>
</evidence>
<dbReference type="EMBL" id="KV875093">
    <property type="protein sequence ID" value="OIW35290.1"/>
    <property type="molecule type" value="Genomic_DNA"/>
</dbReference>
<proteinExistence type="predicted"/>
<sequence length="85" mass="9862">MLNFFSIWWWMRLINWTGTISILLLNAVFILSDSRFLARLDLVVPKPYPQTRAEVMTNRVIILLNSVRGPVRGAMHSTTRLADVF</sequence>
<keyword evidence="1" id="KW-1133">Transmembrane helix</keyword>
<dbReference type="InterPro" id="IPR013880">
    <property type="entry name" value="Yos1"/>
</dbReference>
<evidence type="ECO:0000313" key="2">
    <source>
        <dbReference type="EMBL" id="OIW35290.1"/>
    </source>
</evidence>
<name>A0A1J7K4Y8_9PEZI</name>
<dbReference type="Proteomes" id="UP000182658">
    <property type="component" value="Unassembled WGS sequence"/>
</dbReference>
<keyword evidence="3" id="KW-1185">Reference proteome</keyword>
<accession>A0A1J7K4Y8</accession>
<keyword evidence="1" id="KW-0472">Membrane</keyword>
<evidence type="ECO:0000256" key="1">
    <source>
        <dbReference type="SAM" id="Phobius"/>
    </source>
</evidence>
<dbReference type="AlphaFoldDB" id="A0A1J7K4Y8"/>
<dbReference type="Pfam" id="PF08571">
    <property type="entry name" value="Yos1"/>
    <property type="match status" value="1"/>
</dbReference>
<protein>
    <submittedName>
        <fullName evidence="2">Uncharacterized protein</fullName>
    </submittedName>
</protein>